<keyword evidence="2" id="KW-0472">Membrane</keyword>
<feature type="transmembrane region" description="Helical" evidence="2">
    <location>
        <begin position="262"/>
        <end position="280"/>
    </location>
</feature>
<dbReference type="EMBL" id="JAFFHA010000006">
    <property type="protein sequence ID" value="KAK4654245.1"/>
    <property type="molecule type" value="Genomic_DNA"/>
</dbReference>
<keyword evidence="4" id="KW-1185">Reference proteome</keyword>
<evidence type="ECO:0000256" key="1">
    <source>
        <dbReference type="SAM" id="MobiDB-lite"/>
    </source>
</evidence>
<feature type="compositionally biased region" description="Polar residues" evidence="1">
    <location>
        <begin position="242"/>
        <end position="255"/>
    </location>
</feature>
<feature type="transmembrane region" description="Helical" evidence="2">
    <location>
        <begin position="287"/>
        <end position="306"/>
    </location>
</feature>
<name>A0ABR0GEP2_9PEZI</name>
<feature type="region of interest" description="Disordered" evidence="1">
    <location>
        <begin position="217"/>
        <end position="255"/>
    </location>
</feature>
<evidence type="ECO:0000256" key="2">
    <source>
        <dbReference type="SAM" id="Phobius"/>
    </source>
</evidence>
<keyword evidence="2" id="KW-1133">Transmembrane helix</keyword>
<accession>A0ABR0GEP2</accession>
<dbReference type="GeneID" id="87903301"/>
<evidence type="ECO:0000313" key="3">
    <source>
        <dbReference type="EMBL" id="KAK4654245.1"/>
    </source>
</evidence>
<protein>
    <submittedName>
        <fullName evidence="3">Uncharacterized protein</fullName>
    </submittedName>
</protein>
<comment type="caution">
    <text evidence="3">The sequence shown here is derived from an EMBL/GenBank/DDBJ whole genome shotgun (WGS) entry which is preliminary data.</text>
</comment>
<dbReference type="RefSeq" id="XP_062743220.1">
    <property type="nucleotide sequence ID" value="XM_062883646.1"/>
</dbReference>
<gene>
    <name evidence="3" type="ORF">QC762_0063590</name>
</gene>
<reference evidence="3 4" key="1">
    <citation type="journal article" date="2023" name="bioRxiv">
        <title>High-quality genome assemblies of four members of thePodospora anserinaspecies complex.</title>
        <authorList>
            <person name="Ament-Velasquez S.L."/>
            <person name="Vogan A.A."/>
            <person name="Wallerman O."/>
            <person name="Hartmann F."/>
            <person name="Gautier V."/>
            <person name="Silar P."/>
            <person name="Giraud T."/>
            <person name="Johannesson H."/>
        </authorList>
    </citation>
    <scope>NUCLEOTIDE SEQUENCE [LARGE SCALE GENOMIC DNA]</scope>
    <source>
        <strain evidence="3 4">CBS 415.72m</strain>
    </source>
</reference>
<dbReference type="Proteomes" id="UP001323405">
    <property type="component" value="Unassembled WGS sequence"/>
</dbReference>
<keyword evidence="2" id="KW-0812">Transmembrane</keyword>
<organism evidence="3 4">
    <name type="scientific">Podospora pseudocomata</name>
    <dbReference type="NCBI Taxonomy" id="2093779"/>
    <lineage>
        <taxon>Eukaryota</taxon>
        <taxon>Fungi</taxon>
        <taxon>Dikarya</taxon>
        <taxon>Ascomycota</taxon>
        <taxon>Pezizomycotina</taxon>
        <taxon>Sordariomycetes</taxon>
        <taxon>Sordariomycetidae</taxon>
        <taxon>Sordariales</taxon>
        <taxon>Podosporaceae</taxon>
        <taxon>Podospora</taxon>
    </lineage>
</organism>
<feature type="compositionally biased region" description="Basic and acidic residues" evidence="1">
    <location>
        <begin position="227"/>
        <end position="241"/>
    </location>
</feature>
<evidence type="ECO:0000313" key="4">
    <source>
        <dbReference type="Proteomes" id="UP001323405"/>
    </source>
</evidence>
<sequence>MTGFYSANLLLDLVLSIRSSRSRRGILNLSLARFITMGPGTPATDPNPDIELGHMPPESEFSRNPAPVLDELQKGQDAAARDCRTDLLSFKREPRFSKDGDMPVFGLYKSPAMILELRELYILKLRHLRIKLATEALGYRYSISEKCPDWADPDARYTDSRAHDYLTAVRDMQFIQEAIDTRSASSRWLRIHSFTSADADLLRTLLKDQQERFRTVSSQSGTLVEQDQGKYSEATFEKSGETENPSDGENSNQSGYDNARNMLQISGGAVLIFAIFVSFFSNKAVEVFSATSAYAAVMVVFLGATIGG</sequence>
<proteinExistence type="predicted"/>